<name>A0A520KSC8_METT2</name>
<evidence type="ECO:0000259" key="4">
    <source>
        <dbReference type="Pfam" id="PF00294"/>
    </source>
</evidence>
<evidence type="ECO:0000313" key="5">
    <source>
        <dbReference type="EMBL" id="RZN64827.1"/>
    </source>
</evidence>
<accession>A0A520KSC8</accession>
<organism evidence="5 6">
    <name type="scientific">Methanoliparum thermophilum</name>
    <dbReference type="NCBI Taxonomy" id="2491083"/>
    <lineage>
        <taxon>Archaea</taxon>
        <taxon>Methanobacteriati</taxon>
        <taxon>Methanobacteriota</taxon>
        <taxon>Candidatus Methanoliparia</taxon>
        <taxon>Candidatus Methanoliparales</taxon>
        <taxon>Candidatus Methanoliparaceae</taxon>
        <taxon>Candidatus Methanoliparum</taxon>
    </lineage>
</organism>
<evidence type="ECO:0000313" key="6">
    <source>
        <dbReference type="Proteomes" id="UP000317158"/>
    </source>
</evidence>
<dbReference type="AlphaFoldDB" id="A0A520KSC8"/>
<dbReference type="GO" id="GO:0006796">
    <property type="term" value="P:phosphate-containing compound metabolic process"/>
    <property type="evidence" value="ECO:0007669"/>
    <property type="project" value="UniProtKB-ARBA"/>
</dbReference>
<evidence type="ECO:0000256" key="2">
    <source>
        <dbReference type="ARBA" id="ARBA00022679"/>
    </source>
</evidence>
<feature type="domain" description="Carbohydrate kinase PfkB" evidence="4">
    <location>
        <begin position="5"/>
        <end position="289"/>
    </location>
</feature>
<dbReference type="PANTHER" id="PTHR10584:SF166">
    <property type="entry name" value="RIBOKINASE"/>
    <property type="match status" value="1"/>
</dbReference>
<dbReference type="PANTHER" id="PTHR10584">
    <property type="entry name" value="SUGAR KINASE"/>
    <property type="match status" value="1"/>
</dbReference>
<keyword evidence="3 5" id="KW-0418">Kinase</keyword>
<keyword evidence="2" id="KW-0808">Transferase</keyword>
<dbReference type="Pfam" id="PF00294">
    <property type="entry name" value="PfkB"/>
    <property type="match status" value="1"/>
</dbReference>
<evidence type="ECO:0000256" key="1">
    <source>
        <dbReference type="ARBA" id="ARBA00010688"/>
    </source>
</evidence>
<proteinExistence type="inferred from homology"/>
<dbReference type="InterPro" id="IPR029056">
    <property type="entry name" value="Ribokinase-like"/>
</dbReference>
<dbReference type="SUPFAM" id="SSF53613">
    <property type="entry name" value="Ribokinase-like"/>
    <property type="match status" value="1"/>
</dbReference>
<gene>
    <name evidence="5" type="ORF">EF806_01905</name>
</gene>
<dbReference type="Gene3D" id="3.40.1190.20">
    <property type="match status" value="1"/>
</dbReference>
<dbReference type="Proteomes" id="UP000317158">
    <property type="component" value="Unassembled WGS sequence"/>
</dbReference>
<protein>
    <submittedName>
        <fullName evidence="5">Carbohydrate kinase family protein</fullName>
    </submittedName>
</protein>
<evidence type="ECO:0000256" key="3">
    <source>
        <dbReference type="ARBA" id="ARBA00022777"/>
    </source>
</evidence>
<dbReference type="InterPro" id="IPR002139">
    <property type="entry name" value="Ribo/fructo_kinase"/>
</dbReference>
<reference evidence="5 6" key="1">
    <citation type="journal article" date="2019" name="Nat. Microbiol.">
        <title>Wide diversity of methane and short-chain alkane metabolisms in uncultured archaea.</title>
        <authorList>
            <person name="Borrel G."/>
            <person name="Adam P.S."/>
            <person name="McKay L.J."/>
            <person name="Chen L.X."/>
            <person name="Sierra-Garcia I.N."/>
            <person name="Sieber C.M."/>
            <person name="Letourneur Q."/>
            <person name="Ghozlane A."/>
            <person name="Andersen G.L."/>
            <person name="Li W.J."/>
            <person name="Hallam S.J."/>
            <person name="Muyzer G."/>
            <person name="de Oliveira V.M."/>
            <person name="Inskeep W.P."/>
            <person name="Banfield J.F."/>
            <person name="Gribaldo S."/>
        </authorList>
    </citation>
    <scope>NUCLEOTIDE SEQUENCE [LARGE SCALE GENOMIC DNA]</scope>
    <source>
        <strain evidence="5">NM1a</strain>
    </source>
</reference>
<dbReference type="GO" id="GO:0016301">
    <property type="term" value="F:kinase activity"/>
    <property type="evidence" value="ECO:0007669"/>
    <property type="project" value="UniProtKB-KW"/>
</dbReference>
<dbReference type="InterPro" id="IPR011611">
    <property type="entry name" value="PfkB_dom"/>
</dbReference>
<comment type="similarity">
    <text evidence="1">Belongs to the carbohydrate kinase PfkB family.</text>
</comment>
<comment type="caution">
    <text evidence="5">The sequence shown here is derived from an EMBL/GenBank/DDBJ whole genome shotgun (WGS) entry which is preliminary data.</text>
</comment>
<dbReference type="PRINTS" id="PR00990">
    <property type="entry name" value="RIBOKINASE"/>
</dbReference>
<sequence length="300" mass="33681">MKKKDLIGFGAINIDFICLIRKLANLGEVIPVEKFFMYPGGSVPNTIITLSLLDKKVALSGAVGTDNVGRYLLEFYKKNNINIEEISIKNGITGRALIFLPKLKRKRVIYPYIGVNKDIKDEDMNYKRFEDFKIVHMEYLDIPEQFEIQKHLTRLDTDISLSIGMIYAKNGLKKIKKMLPNCKFIFLNEREIKVLTGLSVVDGALLLNKLGIKIVIVTLGRKGCIVSSDKVIKQVPTEKIKVIDDTGAGDVFTGGFLYGIMEGLSLEDCAKMGNKMASYSLRDFGATSGLFKQKDKGFFR</sequence>
<dbReference type="EMBL" id="RXIF01000004">
    <property type="protein sequence ID" value="RZN64827.1"/>
    <property type="molecule type" value="Genomic_DNA"/>
</dbReference>